<dbReference type="InterPro" id="IPR043129">
    <property type="entry name" value="ATPase_NBD"/>
</dbReference>
<feature type="region of interest" description="Disordered" evidence="6">
    <location>
        <begin position="27"/>
        <end position="46"/>
    </location>
</feature>
<dbReference type="Gene3D" id="3.30.420.40">
    <property type="match status" value="2"/>
</dbReference>
<feature type="domain" description="Carbohydrate kinase FGGY C-terminal" evidence="8">
    <location>
        <begin position="279"/>
        <end position="440"/>
    </location>
</feature>
<feature type="compositionally biased region" description="Low complexity" evidence="6">
    <location>
        <begin position="27"/>
        <end position="36"/>
    </location>
</feature>
<dbReference type="GO" id="GO:0042732">
    <property type="term" value="P:D-xylose metabolic process"/>
    <property type="evidence" value="ECO:0007669"/>
    <property type="project" value="UniProtKB-KW"/>
</dbReference>
<dbReference type="AlphaFoldDB" id="A0A7W8QK27"/>
<evidence type="ECO:0000313" key="9">
    <source>
        <dbReference type="EMBL" id="MBB5431220.1"/>
    </source>
</evidence>
<dbReference type="InterPro" id="IPR018483">
    <property type="entry name" value="Carb_kinase_FGGY_CS"/>
</dbReference>
<keyword evidence="2" id="KW-0859">Xylose metabolism</keyword>
<dbReference type="Pfam" id="PF00370">
    <property type="entry name" value="FGGY_N"/>
    <property type="match status" value="1"/>
</dbReference>
<name>A0A7W8QK27_9ACTN</name>
<dbReference type="PROSITE" id="PS00445">
    <property type="entry name" value="FGGY_KINASES_2"/>
    <property type="match status" value="1"/>
</dbReference>
<evidence type="ECO:0000256" key="1">
    <source>
        <dbReference type="ARBA" id="ARBA00009156"/>
    </source>
</evidence>
<dbReference type="Pfam" id="PF02782">
    <property type="entry name" value="FGGY_C"/>
    <property type="match status" value="1"/>
</dbReference>
<evidence type="ECO:0000256" key="6">
    <source>
        <dbReference type="SAM" id="MobiDB-lite"/>
    </source>
</evidence>
<evidence type="ECO:0000313" key="10">
    <source>
        <dbReference type="Proteomes" id="UP000572635"/>
    </source>
</evidence>
<dbReference type="InterPro" id="IPR000577">
    <property type="entry name" value="Carb_kinase_FGGY"/>
</dbReference>
<dbReference type="RefSeq" id="WP_184390530.1">
    <property type="nucleotide sequence ID" value="NZ_BAAAJD010000007.1"/>
</dbReference>
<feature type="domain" description="Carbohydrate kinase FGGY N-terminal" evidence="7">
    <location>
        <begin position="6"/>
        <end position="249"/>
    </location>
</feature>
<dbReference type="EMBL" id="JACHDB010000001">
    <property type="protein sequence ID" value="MBB5431220.1"/>
    <property type="molecule type" value="Genomic_DNA"/>
</dbReference>
<organism evidence="9 10">
    <name type="scientific">Nocardiopsis composta</name>
    <dbReference type="NCBI Taxonomy" id="157465"/>
    <lineage>
        <taxon>Bacteria</taxon>
        <taxon>Bacillati</taxon>
        <taxon>Actinomycetota</taxon>
        <taxon>Actinomycetes</taxon>
        <taxon>Streptosporangiales</taxon>
        <taxon>Nocardiopsidaceae</taxon>
        <taxon>Nocardiopsis</taxon>
    </lineage>
</organism>
<evidence type="ECO:0000256" key="3">
    <source>
        <dbReference type="ARBA" id="ARBA00022679"/>
    </source>
</evidence>
<dbReference type="SUPFAM" id="SSF53067">
    <property type="entry name" value="Actin-like ATPase domain"/>
    <property type="match status" value="2"/>
</dbReference>
<keyword evidence="3 5" id="KW-0808">Transferase</keyword>
<dbReference type="EC" id="2.7.1.17" evidence="9"/>
<proteinExistence type="inferred from homology"/>
<dbReference type="Proteomes" id="UP000572635">
    <property type="component" value="Unassembled WGS sequence"/>
</dbReference>
<sequence length="483" mass="49424">MGSEALIGVDLGTSGVKAVVVGADGEPPAEAEAGYPVRSPRPGWAESDPAEWWTATVRAVRSALDRAAERHPGGVRVAGIGLDGQMHGLVLTAADGAPVRPALLWADRRAAADLEPWAGLPAAERERLANPLVPGMTGPLLRWASRNEPDAVRAARWALLPKDWLRMRLTGAAATDPSDASATLLWDVPADTWSDAVLTAADLPRRLLPPVLPSGAVAGALTGEAAAELGLPAGTPVAAGAGDTPAGLLASGAGGGGVRLTVGSGAQLVAPTDDPRPFPGGHVYRTAESGGWYRMAAVQNAGIALDWVRRLLGADWEELYAAADRGGPGAGGVLFVPHLTGERIAGAGRAGDGAAGRLSGLNLGTGRAEMLRAAVEGVAMSIRHAASVLPGGVPTVIRLTGGGARDPRFRRLLADVLDTELRPTALRSPSALGAALLAAGAVDLPLTPPLPRNEPPVHPGPDTEAYRELYNRYLDAVTAPEGL</sequence>
<keyword evidence="4 5" id="KW-0418">Kinase</keyword>
<dbReference type="InterPro" id="IPR050406">
    <property type="entry name" value="FGGY_Carb_Kinase"/>
</dbReference>
<comment type="caution">
    <text evidence="9">The sequence shown here is derived from an EMBL/GenBank/DDBJ whole genome shotgun (WGS) entry which is preliminary data.</text>
</comment>
<evidence type="ECO:0000256" key="4">
    <source>
        <dbReference type="ARBA" id="ARBA00022777"/>
    </source>
</evidence>
<evidence type="ECO:0000259" key="8">
    <source>
        <dbReference type="Pfam" id="PF02782"/>
    </source>
</evidence>
<evidence type="ECO:0000256" key="5">
    <source>
        <dbReference type="RuleBase" id="RU003733"/>
    </source>
</evidence>
<dbReference type="PIRSF" id="PIRSF000538">
    <property type="entry name" value="GlpK"/>
    <property type="match status" value="1"/>
</dbReference>
<protein>
    <submittedName>
        <fullName evidence="9">Xylulokinase</fullName>
        <ecNumber evidence="9">2.7.1.17</ecNumber>
    </submittedName>
</protein>
<dbReference type="CDD" id="cd07808">
    <property type="entry name" value="ASKHA_NBD_FGGY_EcXK-like"/>
    <property type="match status" value="1"/>
</dbReference>
<reference evidence="9 10" key="1">
    <citation type="submission" date="2020-08" db="EMBL/GenBank/DDBJ databases">
        <title>Sequencing the genomes of 1000 actinobacteria strains.</title>
        <authorList>
            <person name="Klenk H.-P."/>
        </authorList>
    </citation>
    <scope>NUCLEOTIDE SEQUENCE [LARGE SCALE GENOMIC DNA]</scope>
    <source>
        <strain evidence="9 10">DSM 44551</strain>
    </source>
</reference>
<evidence type="ECO:0000259" key="7">
    <source>
        <dbReference type="Pfam" id="PF00370"/>
    </source>
</evidence>
<accession>A0A7W8QK27</accession>
<dbReference type="PANTHER" id="PTHR43095:SF5">
    <property type="entry name" value="XYLULOSE KINASE"/>
    <property type="match status" value="1"/>
</dbReference>
<dbReference type="PANTHER" id="PTHR43095">
    <property type="entry name" value="SUGAR KINASE"/>
    <property type="match status" value="1"/>
</dbReference>
<comment type="similarity">
    <text evidence="1 5">Belongs to the FGGY kinase family.</text>
</comment>
<dbReference type="GO" id="GO:0004856">
    <property type="term" value="F:D-xylulokinase activity"/>
    <property type="evidence" value="ECO:0007669"/>
    <property type="project" value="UniProtKB-EC"/>
</dbReference>
<dbReference type="InterPro" id="IPR018485">
    <property type="entry name" value="FGGY_C"/>
</dbReference>
<keyword evidence="2" id="KW-0119">Carbohydrate metabolism</keyword>
<gene>
    <name evidence="9" type="ORF">HDA36_001304</name>
</gene>
<dbReference type="InterPro" id="IPR018484">
    <property type="entry name" value="FGGY_N"/>
</dbReference>
<keyword evidence="10" id="KW-1185">Reference proteome</keyword>
<evidence type="ECO:0000256" key="2">
    <source>
        <dbReference type="ARBA" id="ARBA00022629"/>
    </source>
</evidence>